<dbReference type="InterPro" id="IPR021215">
    <property type="entry name" value="DUF2752"/>
</dbReference>
<accession>A0A212J2Q4</accession>
<keyword evidence="1" id="KW-0812">Transmembrane</keyword>
<reference evidence="2" key="1">
    <citation type="submission" date="2016-04" db="EMBL/GenBank/DDBJ databases">
        <authorList>
            <person name="Evans L.H."/>
            <person name="Alamgir A."/>
            <person name="Owens N."/>
            <person name="Weber N.D."/>
            <person name="Virtaneva K."/>
            <person name="Barbian K."/>
            <person name="Babar A."/>
            <person name="Rosenke K."/>
        </authorList>
    </citation>
    <scope>NUCLEOTIDE SEQUENCE</scope>
    <source>
        <strain evidence="2">86</strain>
    </source>
</reference>
<dbReference type="Pfam" id="PF10825">
    <property type="entry name" value="DUF2752"/>
    <property type="match status" value="1"/>
</dbReference>
<evidence type="ECO:0000256" key="1">
    <source>
        <dbReference type="SAM" id="Phobius"/>
    </source>
</evidence>
<feature type="transmembrane region" description="Helical" evidence="1">
    <location>
        <begin position="96"/>
        <end position="114"/>
    </location>
</feature>
<evidence type="ECO:0008006" key="3">
    <source>
        <dbReference type="Google" id="ProtNLM"/>
    </source>
</evidence>
<dbReference type="EMBL" id="FLUN01000001">
    <property type="protein sequence ID" value="SBV93743.1"/>
    <property type="molecule type" value="Genomic_DNA"/>
</dbReference>
<organism evidence="2">
    <name type="scientific">uncultured Eubacteriales bacterium</name>
    <dbReference type="NCBI Taxonomy" id="172733"/>
    <lineage>
        <taxon>Bacteria</taxon>
        <taxon>Bacillati</taxon>
        <taxon>Bacillota</taxon>
        <taxon>Clostridia</taxon>
        <taxon>Eubacteriales</taxon>
        <taxon>environmental samples</taxon>
    </lineage>
</organism>
<evidence type="ECO:0000313" key="2">
    <source>
        <dbReference type="EMBL" id="SBV93743.1"/>
    </source>
</evidence>
<feature type="transmembrane region" description="Helical" evidence="1">
    <location>
        <begin position="57"/>
        <end position="76"/>
    </location>
</feature>
<protein>
    <recommendedName>
        <fullName evidence="3">DUF2752 domain-containing protein</fullName>
    </recommendedName>
</protein>
<dbReference type="AlphaFoldDB" id="A0A212J2Q4"/>
<proteinExistence type="predicted"/>
<name>A0A212J2Q4_9FIRM</name>
<keyword evidence="1" id="KW-1133">Transmembrane helix</keyword>
<sequence length="123" mass="13169">MLWAGLILGIGLAYALFCRFTGLAIPCPIHLVTGLWCPGCGVTRMCLALLRLDFTEAWLANSSLLALSPVLALLGVRLAVRYVRTGVARLTGRENALVWCMIALLLAYGVARNLPSLAFLAPG</sequence>
<keyword evidence="1" id="KW-0472">Membrane</keyword>
<gene>
    <name evidence="2" type="ORF">KL86CLO1_10420</name>
</gene>